<dbReference type="Pfam" id="PF00337">
    <property type="entry name" value="Gal-bind_lectin"/>
    <property type="match status" value="2"/>
</dbReference>
<keyword evidence="5" id="KW-1185">Reference proteome</keyword>
<dbReference type="SMART" id="SM00908">
    <property type="entry name" value="Gal-bind_lectin"/>
    <property type="match status" value="2"/>
</dbReference>
<dbReference type="PANTHER" id="PTHR11346:SF176">
    <property type="entry name" value="32 KDA BETA-GALACTOSIDE-BINDING LECTIN LEC-3"/>
    <property type="match status" value="1"/>
</dbReference>
<feature type="domain" description="Galectin" evidence="4">
    <location>
        <begin position="13"/>
        <end position="147"/>
    </location>
</feature>
<dbReference type="Proteomes" id="UP000694845">
    <property type="component" value="Unplaced"/>
</dbReference>
<evidence type="ECO:0000313" key="6">
    <source>
        <dbReference type="RefSeq" id="XP_022111349.1"/>
    </source>
</evidence>
<dbReference type="InterPro" id="IPR001079">
    <property type="entry name" value="Galectin_CRD"/>
</dbReference>
<dbReference type="SMART" id="SM00276">
    <property type="entry name" value="GLECT"/>
    <property type="match status" value="2"/>
</dbReference>
<evidence type="ECO:0000259" key="4">
    <source>
        <dbReference type="PROSITE" id="PS51304"/>
    </source>
</evidence>
<evidence type="ECO:0000313" key="5">
    <source>
        <dbReference type="Proteomes" id="UP000694845"/>
    </source>
</evidence>
<evidence type="ECO:0000313" key="8">
    <source>
        <dbReference type="RefSeq" id="XP_022111351.1"/>
    </source>
</evidence>
<dbReference type="InterPro" id="IPR044156">
    <property type="entry name" value="Galectin-like"/>
</dbReference>
<dbReference type="SUPFAM" id="SSF49899">
    <property type="entry name" value="Concanavalin A-like lectins/glucanases"/>
    <property type="match status" value="2"/>
</dbReference>
<dbReference type="RefSeq" id="XP_022111351.1">
    <property type="nucleotide sequence ID" value="XM_022255659.1"/>
</dbReference>
<keyword evidence="2" id="KW-0677">Repeat</keyword>
<reference evidence="6 7" key="1">
    <citation type="submission" date="2025-04" db="UniProtKB">
        <authorList>
            <consortium name="RefSeq"/>
        </authorList>
    </citation>
    <scope>IDENTIFICATION</scope>
</reference>
<dbReference type="RefSeq" id="XP_022111349.1">
    <property type="nucleotide sequence ID" value="XM_022255657.1"/>
</dbReference>
<proteinExistence type="predicted"/>
<evidence type="ECO:0000256" key="1">
    <source>
        <dbReference type="ARBA" id="ARBA00022734"/>
    </source>
</evidence>
<dbReference type="CDD" id="cd00070">
    <property type="entry name" value="GLECT"/>
    <property type="match status" value="2"/>
</dbReference>
<dbReference type="InterPro" id="IPR013320">
    <property type="entry name" value="ConA-like_dom_sf"/>
</dbReference>
<dbReference type="GeneID" id="110990586"/>
<protein>
    <recommendedName>
        <fullName evidence="3">Galectin</fullName>
    </recommendedName>
</protein>
<dbReference type="PROSITE" id="PS51304">
    <property type="entry name" value="GALECTIN"/>
    <property type="match status" value="2"/>
</dbReference>
<keyword evidence="1 3" id="KW-0430">Lectin</keyword>
<sequence length="326" mass="36438">MSADLVTNPPIPYSGPIPGGIFPSKTIHVQGFVPHGSQRFSVNLQSGVGTNVSDIALHFNPRFQGGQNVVVCNTKTGQKWGGEERQPHSPFVQGQNFHIIIRCEHNSFKVAVNGNHFLEYRYRILNLQLINAVMIDGTVTVYNIRFEPPSAPAYPAYPPAQPAFPAAQPAYPAAQPAYPAGPKVVSYPPLPYLDTIPGGMRQGKIIVVKVTIKPNPTRFHINFQCGMSNNPRSDIAFHFNPRFNEKAIVMNALRSTRWDGTEQKHRTYFPFHPNGTYEIMFLCEHHEFKVALNGSHLLEFKHRLPFQNISALAVDGDCVVTEINYH</sequence>
<accession>A0A8B8A0Z1</accession>
<dbReference type="AlphaFoldDB" id="A0A8B8A0Z1"/>
<name>A0A8B8A0Z1_ACAPL</name>
<dbReference type="GO" id="GO:0030246">
    <property type="term" value="F:carbohydrate binding"/>
    <property type="evidence" value="ECO:0007669"/>
    <property type="project" value="UniProtKB-UniRule"/>
</dbReference>
<dbReference type="Gene3D" id="2.60.120.200">
    <property type="match status" value="2"/>
</dbReference>
<dbReference type="OMA" id="GKHFIEY"/>
<dbReference type="PANTHER" id="PTHR11346">
    <property type="entry name" value="GALECTIN"/>
    <property type="match status" value="1"/>
</dbReference>
<dbReference type="KEGG" id="aplc:110990586"/>
<evidence type="ECO:0000313" key="7">
    <source>
        <dbReference type="RefSeq" id="XP_022111350.1"/>
    </source>
</evidence>
<dbReference type="RefSeq" id="XP_022111350.1">
    <property type="nucleotide sequence ID" value="XM_022255658.1"/>
</dbReference>
<dbReference type="OrthoDB" id="6251307at2759"/>
<dbReference type="FunFam" id="2.60.120.200:FF:000124">
    <property type="entry name" value="Galectin-4"/>
    <property type="match status" value="2"/>
</dbReference>
<gene>
    <name evidence="6 7 8" type="primary">LOC110990586</name>
</gene>
<evidence type="ECO:0000256" key="3">
    <source>
        <dbReference type="RuleBase" id="RU102079"/>
    </source>
</evidence>
<evidence type="ECO:0000256" key="2">
    <source>
        <dbReference type="ARBA" id="ARBA00022737"/>
    </source>
</evidence>
<organism evidence="5 6">
    <name type="scientific">Acanthaster planci</name>
    <name type="common">Crown-of-thorns starfish</name>
    <dbReference type="NCBI Taxonomy" id="133434"/>
    <lineage>
        <taxon>Eukaryota</taxon>
        <taxon>Metazoa</taxon>
        <taxon>Echinodermata</taxon>
        <taxon>Eleutherozoa</taxon>
        <taxon>Asterozoa</taxon>
        <taxon>Asteroidea</taxon>
        <taxon>Valvatacea</taxon>
        <taxon>Valvatida</taxon>
        <taxon>Acanthasteridae</taxon>
        <taxon>Acanthaster</taxon>
    </lineage>
</organism>
<feature type="domain" description="Galectin" evidence="4">
    <location>
        <begin position="192"/>
        <end position="326"/>
    </location>
</feature>